<evidence type="ECO:0000256" key="3">
    <source>
        <dbReference type="ARBA" id="ARBA00022692"/>
    </source>
</evidence>
<keyword evidence="2" id="KW-1003">Cell membrane</keyword>
<evidence type="ECO:0000256" key="1">
    <source>
        <dbReference type="ARBA" id="ARBA00004651"/>
    </source>
</evidence>
<comment type="subcellular location">
    <subcellularLocation>
        <location evidence="1">Cell membrane</location>
        <topology evidence="1">Multi-pass membrane protein</topology>
    </subcellularLocation>
</comment>
<evidence type="ECO:0000256" key="4">
    <source>
        <dbReference type="ARBA" id="ARBA00022989"/>
    </source>
</evidence>
<protein>
    <submittedName>
        <fullName evidence="7">Cytochrome C oxidase subunit IV family protein</fullName>
    </submittedName>
</protein>
<evidence type="ECO:0000256" key="5">
    <source>
        <dbReference type="ARBA" id="ARBA00023136"/>
    </source>
</evidence>
<keyword evidence="4 6" id="KW-1133">Transmembrane helix</keyword>
<evidence type="ECO:0000256" key="6">
    <source>
        <dbReference type="SAM" id="Phobius"/>
    </source>
</evidence>
<feature type="transmembrane region" description="Helical" evidence="6">
    <location>
        <begin position="69"/>
        <end position="89"/>
    </location>
</feature>
<evidence type="ECO:0000256" key="2">
    <source>
        <dbReference type="ARBA" id="ARBA00022475"/>
    </source>
</evidence>
<accession>A0AAU7C9Z9</accession>
<dbReference type="NCBIfam" id="TIGR02229">
    <property type="entry name" value="caa3_sub_IV"/>
    <property type="match status" value="1"/>
</dbReference>
<dbReference type="AlphaFoldDB" id="A0AAU7C9Z9"/>
<reference evidence="7" key="1">
    <citation type="submission" date="2024-05" db="EMBL/GenBank/DDBJ databases">
        <title>Planctomycetes of the genus Singulisphaera possess chitinolytic capabilities.</title>
        <authorList>
            <person name="Ivanova A."/>
        </authorList>
    </citation>
    <scope>NUCLEOTIDE SEQUENCE</scope>
    <source>
        <strain evidence="7">Ch08T</strain>
    </source>
</reference>
<dbReference type="Pfam" id="PF03626">
    <property type="entry name" value="COX4_pro"/>
    <property type="match status" value="1"/>
</dbReference>
<name>A0AAU7C9Z9_9BACT</name>
<dbReference type="EMBL" id="CP155447">
    <property type="protein sequence ID" value="XBH01960.1"/>
    <property type="molecule type" value="Genomic_DNA"/>
</dbReference>
<keyword evidence="5 6" id="KW-0472">Membrane</keyword>
<dbReference type="InterPro" id="IPR011743">
    <property type="entry name" value="Caa3_sub_IV"/>
</dbReference>
<dbReference type="RefSeq" id="WP_406694702.1">
    <property type="nucleotide sequence ID" value="NZ_CP155447.1"/>
</dbReference>
<gene>
    <name evidence="7" type="ORF">V5E97_26980</name>
</gene>
<organism evidence="7">
    <name type="scientific">Singulisphaera sp. Ch08</name>
    <dbReference type="NCBI Taxonomy" id="3120278"/>
    <lineage>
        <taxon>Bacteria</taxon>
        <taxon>Pseudomonadati</taxon>
        <taxon>Planctomycetota</taxon>
        <taxon>Planctomycetia</taxon>
        <taxon>Isosphaerales</taxon>
        <taxon>Isosphaeraceae</taxon>
        <taxon>Singulisphaera</taxon>
    </lineage>
</organism>
<proteinExistence type="predicted"/>
<feature type="transmembrane region" description="Helical" evidence="6">
    <location>
        <begin position="12"/>
        <end position="35"/>
    </location>
</feature>
<sequence>MSSHTTPHVLPVSTYCAVYAALMVLLVATVGFAFIDLGSLNFLVTMAIAVAKALMIALIFMHVYYSERLVWVFAGASFLWLSILITYTLNDYFTRGMLGILGK</sequence>
<dbReference type="InterPro" id="IPR005171">
    <property type="entry name" value="Cyt_c_oxidase_su4_prok"/>
</dbReference>
<feature type="transmembrane region" description="Helical" evidence="6">
    <location>
        <begin position="42"/>
        <end position="63"/>
    </location>
</feature>
<evidence type="ECO:0000313" key="7">
    <source>
        <dbReference type="EMBL" id="XBH01960.1"/>
    </source>
</evidence>
<dbReference type="GO" id="GO:0005886">
    <property type="term" value="C:plasma membrane"/>
    <property type="evidence" value="ECO:0007669"/>
    <property type="project" value="UniProtKB-SubCell"/>
</dbReference>
<keyword evidence="3 6" id="KW-0812">Transmembrane</keyword>